<dbReference type="Gene3D" id="2.120.10.80">
    <property type="entry name" value="Kelch-type beta propeller"/>
    <property type="match status" value="1"/>
</dbReference>
<dbReference type="Proteomes" id="UP000663881">
    <property type="component" value="Unassembled WGS sequence"/>
</dbReference>
<dbReference type="SUPFAM" id="SSF117281">
    <property type="entry name" value="Kelch motif"/>
    <property type="match status" value="1"/>
</dbReference>
<dbReference type="InterPro" id="IPR006652">
    <property type="entry name" value="Kelch_1"/>
</dbReference>
<reference evidence="3" key="1">
    <citation type="submission" date="2021-02" db="EMBL/GenBank/DDBJ databases">
        <authorList>
            <person name="Nowell W R."/>
        </authorList>
    </citation>
    <scope>NUCLEOTIDE SEQUENCE</scope>
</reference>
<organism evidence="3 4">
    <name type="scientific">Adineta steineri</name>
    <dbReference type="NCBI Taxonomy" id="433720"/>
    <lineage>
        <taxon>Eukaryota</taxon>
        <taxon>Metazoa</taxon>
        <taxon>Spiralia</taxon>
        <taxon>Gnathifera</taxon>
        <taxon>Rotifera</taxon>
        <taxon>Eurotatoria</taxon>
        <taxon>Bdelloidea</taxon>
        <taxon>Adinetida</taxon>
        <taxon>Adinetidae</taxon>
        <taxon>Adineta</taxon>
    </lineage>
</organism>
<evidence type="ECO:0000313" key="3">
    <source>
        <dbReference type="EMBL" id="CAF3936387.1"/>
    </source>
</evidence>
<dbReference type="EMBL" id="CAJOAY010002259">
    <property type="protein sequence ID" value="CAF3936387.1"/>
    <property type="molecule type" value="Genomic_DNA"/>
</dbReference>
<evidence type="ECO:0000313" key="4">
    <source>
        <dbReference type="Proteomes" id="UP000663881"/>
    </source>
</evidence>
<dbReference type="InterPro" id="IPR015915">
    <property type="entry name" value="Kelch-typ_b-propeller"/>
</dbReference>
<gene>
    <name evidence="3" type="ORF">OKA104_LOCUS26124</name>
</gene>
<accession>A0A819JWV6</accession>
<dbReference type="PANTHER" id="PTHR46344:SF27">
    <property type="entry name" value="KELCH REPEAT SUPERFAMILY PROTEIN"/>
    <property type="match status" value="1"/>
</dbReference>
<evidence type="ECO:0000256" key="1">
    <source>
        <dbReference type="ARBA" id="ARBA00022441"/>
    </source>
</evidence>
<comment type="caution">
    <text evidence="3">The sequence shown here is derived from an EMBL/GenBank/DDBJ whole genome shotgun (WGS) entry which is preliminary data.</text>
</comment>
<proteinExistence type="predicted"/>
<keyword evidence="1" id="KW-0880">Kelch repeat</keyword>
<keyword evidence="2" id="KW-0677">Repeat</keyword>
<sequence length="468" mass="50221">MNSASVLQWLKSFVQDENIIKSFEDPVSYVLTEKVLLALFIFKIILEYIVTDPISPTPCIKMLDDKYELYLDYELIVQTTSAQEAISILIAVRQHLSTITATTLSNSNVIQSTISMQTNENGLDVVEKVDSIQNQTINDMDQESVTSHSLNHASILDSSSSDFTNSSSSDFNNLYSSHYMNLSSTDFINSSSSDSNDLSSAEFNNSSACDSMADYMNLSSSNFNGELCTSSFTITMVVLESGSHLKYDHHFDSTWMTTGSMNTVRSYHTGTLLANGKVLVAGGYNGCAYLTSTELYNVSSGTWAITGNMNIARQYHITKLLTNGKVLVAGGVNSVALSSAELYDPAAGTWTNTGTMNVIRNSATATLLTNGKVLVTGGSNSGGTVSSTTEIYDPPSGIWGTTGSMSGVRMSHTACMLANGKVLVTGGYSGSAYLASTELYDPTLGTWATTGSMSVTREAITSACCRII</sequence>
<dbReference type="PANTHER" id="PTHR46344">
    <property type="entry name" value="OS02G0202900 PROTEIN"/>
    <property type="match status" value="1"/>
</dbReference>
<name>A0A819JWV6_9BILA</name>
<dbReference type="SMART" id="SM00612">
    <property type="entry name" value="Kelch"/>
    <property type="match status" value="4"/>
</dbReference>
<dbReference type="AlphaFoldDB" id="A0A819JWV6"/>
<protein>
    <submittedName>
        <fullName evidence="3">Uncharacterized protein</fullName>
    </submittedName>
</protein>
<evidence type="ECO:0000256" key="2">
    <source>
        <dbReference type="ARBA" id="ARBA00022737"/>
    </source>
</evidence>
<dbReference type="Pfam" id="PF01344">
    <property type="entry name" value="Kelch_1"/>
    <property type="match status" value="4"/>
</dbReference>